<evidence type="ECO:0000313" key="5">
    <source>
        <dbReference type="Proteomes" id="UP000503640"/>
    </source>
</evidence>
<dbReference type="PANTHER" id="PTHR10509:SF14">
    <property type="entry name" value="CAFFEOYL-COA O-METHYLTRANSFERASE 3-RELATED"/>
    <property type="match status" value="1"/>
</dbReference>
<reference evidence="5" key="1">
    <citation type="journal article" date="2020" name="Appl. Environ. Microbiol.">
        <title>Diazotrophic Anaeromyxobacter Isolates from Soils.</title>
        <authorList>
            <person name="Masuda Y."/>
            <person name="Yamanaka H."/>
            <person name="Xu Z.X."/>
            <person name="Shiratori Y."/>
            <person name="Aono T."/>
            <person name="Amachi S."/>
            <person name="Senoo K."/>
            <person name="Itoh H."/>
        </authorList>
    </citation>
    <scope>NUCLEOTIDE SEQUENCE [LARGE SCALE GENOMIC DNA]</scope>
    <source>
        <strain evidence="5">R267</strain>
    </source>
</reference>
<protein>
    <submittedName>
        <fullName evidence="4">O-methyltransferase</fullName>
    </submittedName>
</protein>
<dbReference type="SUPFAM" id="SSF53335">
    <property type="entry name" value="S-adenosyl-L-methionine-dependent methyltransferases"/>
    <property type="match status" value="1"/>
</dbReference>
<comment type="caution">
    <text evidence="4">The sequence shown here is derived from an EMBL/GenBank/DDBJ whole genome shotgun (WGS) entry which is preliminary data.</text>
</comment>
<accession>A0A7I9VI84</accession>
<dbReference type="GO" id="GO:0008171">
    <property type="term" value="F:O-methyltransferase activity"/>
    <property type="evidence" value="ECO:0007669"/>
    <property type="project" value="InterPro"/>
</dbReference>
<evidence type="ECO:0000256" key="1">
    <source>
        <dbReference type="ARBA" id="ARBA00022603"/>
    </source>
</evidence>
<organism evidence="4 5">
    <name type="scientific">Anaeromyxobacter diazotrophicus</name>
    <dbReference type="NCBI Taxonomy" id="2590199"/>
    <lineage>
        <taxon>Bacteria</taxon>
        <taxon>Pseudomonadati</taxon>
        <taxon>Myxococcota</taxon>
        <taxon>Myxococcia</taxon>
        <taxon>Myxococcales</taxon>
        <taxon>Cystobacterineae</taxon>
        <taxon>Anaeromyxobacteraceae</taxon>
        <taxon>Anaeromyxobacter</taxon>
    </lineage>
</organism>
<dbReference type="InterPro" id="IPR029063">
    <property type="entry name" value="SAM-dependent_MTases_sf"/>
</dbReference>
<dbReference type="EMBL" id="BJTG01000001">
    <property type="protein sequence ID" value="GEJ55838.1"/>
    <property type="molecule type" value="Genomic_DNA"/>
</dbReference>
<dbReference type="RefSeq" id="WP_176062701.1">
    <property type="nucleotide sequence ID" value="NZ_BJTG01000001.1"/>
</dbReference>
<evidence type="ECO:0000256" key="3">
    <source>
        <dbReference type="ARBA" id="ARBA00022691"/>
    </source>
</evidence>
<dbReference type="GO" id="GO:0008757">
    <property type="term" value="F:S-adenosylmethionine-dependent methyltransferase activity"/>
    <property type="evidence" value="ECO:0007669"/>
    <property type="project" value="TreeGrafter"/>
</dbReference>
<dbReference type="PANTHER" id="PTHR10509">
    <property type="entry name" value="O-METHYLTRANSFERASE-RELATED"/>
    <property type="match status" value="1"/>
</dbReference>
<dbReference type="Pfam" id="PF01596">
    <property type="entry name" value="Methyltransf_3"/>
    <property type="match status" value="1"/>
</dbReference>
<dbReference type="InterPro" id="IPR002935">
    <property type="entry name" value="SAM_O-MeTrfase"/>
</dbReference>
<name>A0A7I9VI84_9BACT</name>
<gene>
    <name evidence="4" type="ORF">AMYX_05790</name>
</gene>
<evidence type="ECO:0000313" key="4">
    <source>
        <dbReference type="EMBL" id="GEJ55838.1"/>
    </source>
</evidence>
<dbReference type="GO" id="GO:0032259">
    <property type="term" value="P:methylation"/>
    <property type="evidence" value="ECO:0007669"/>
    <property type="project" value="UniProtKB-KW"/>
</dbReference>
<sequence length="225" mass="23633">MGSPLVKGFGQGDPALARWAEEVFAPEDAVLREIRERSARAGLPPIAVGPMDGLHLEVLARAAGARRAVEIGTLGGYSGVCLARGMGPEGVLHTFELDPARAALARASFERAGVAGQVRVHVGPALERLREVEGEGPFDLVFVDADKQGYPAYLAWAEEHLRVGGIVLGDNAFAFGHVHERAPAGEDAAAVAPLRAFAERLARGGRFRATMLPTAEGLAMGVKVA</sequence>
<proteinExistence type="predicted"/>
<keyword evidence="3" id="KW-0949">S-adenosyl-L-methionine</keyword>
<keyword evidence="5" id="KW-1185">Reference proteome</keyword>
<keyword evidence="1 4" id="KW-0489">Methyltransferase</keyword>
<dbReference type="PROSITE" id="PS51682">
    <property type="entry name" value="SAM_OMT_I"/>
    <property type="match status" value="1"/>
</dbReference>
<evidence type="ECO:0000256" key="2">
    <source>
        <dbReference type="ARBA" id="ARBA00022679"/>
    </source>
</evidence>
<dbReference type="Proteomes" id="UP000503640">
    <property type="component" value="Unassembled WGS sequence"/>
</dbReference>
<dbReference type="InterPro" id="IPR050362">
    <property type="entry name" value="Cation-dep_OMT"/>
</dbReference>
<keyword evidence="2 4" id="KW-0808">Transferase</keyword>
<dbReference type="AlphaFoldDB" id="A0A7I9VI84"/>
<dbReference type="Gene3D" id="3.40.50.150">
    <property type="entry name" value="Vaccinia Virus protein VP39"/>
    <property type="match status" value="1"/>
</dbReference>